<organism evidence="1 2">
    <name type="scientific">Prunus dulcis</name>
    <name type="common">Almond</name>
    <name type="synonym">Amygdalus dulcis</name>
    <dbReference type="NCBI Taxonomy" id="3755"/>
    <lineage>
        <taxon>Eukaryota</taxon>
        <taxon>Viridiplantae</taxon>
        <taxon>Streptophyta</taxon>
        <taxon>Embryophyta</taxon>
        <taxon>Tracheophyta</taxon>
        <taxon>Spermatophyta</taxon>
        <taxon>Magnoliopsida</taxon>
        <taxon>eudicotyledons</taxon>
        <taxon>Gunneridae</taxon>
        <taxon>Pentapetalae</taxon>
        <taxon>rosids</taxon>
        <taxon>fabids</taxon>
        <taxon>Rosales</taxon>
        <taxon>Rosaceae</taxon>
        <taxon>Amygdaloideae</taxon>
        <taxon>Amygdaleae</taxon>
        <taxon>Prunus</taxon>
    </lineage>
</organism>
<name>A0AAD4WHI8_PRUDU</name>
<comment type="caution">
    <text evidence="1">The sequence shown here is derived from an EMBL/GenBank/DDBJ whole genome shotgun (WGS) entry which is preliminary data.</text>
</comment>
<accession>A0AAD4WHI8</accession>
<evidence type="ECO:0000313" key="2">
    <source>
        <dbReference type="Proteomes" id="UP001054821"/>
    </source>
</evidence>
<gene>
    <name evidence="1" type="ORF">L3X38_011516</name>
</gene>
<protein>
    <submittedName>
        <fullName evidence="1">Uncharacterized protein</fullName>
    </submittedName>
</protein>
<sequence length="118" mass="12735">MSQALTKSPKHCGNKQGLNIGKLYKKLFLSSHSKTPISTSSTSQAATFSTPLFSSLCFPRTQTRKLGFTTTSLKCLPVAPSFGYEVGRDQTAGRLVLNLKVIGRLRWKVGLGSPGSTE</sequence>
<dbReference type="Proteomes" id="UP001054821">
    <property type="component" value="Chromosome 2"/>
</dbReference>
<evidence type="ECO:0000313" key="1">
    <source>
        <dbReference type="EMBL" id="KAI5343640.1"/>
    </source>
</evidence>
<keyword evidence="2" id="KW-1185">Reference proteome</keyword>
<reference evidence="1 2" key="1">
    <citation type="journal article" date="2022" name="G3 (Bethesda)">
        <title>Whole-genome sequence and methylome profiling of the almond [Prunus dulcis (Mill.) D.A. Webb] cultivar 'Nonpareil'.</title>
        <authorList>
            <person name="D'Amico-Willman K.M."/>
            <person name="Ouma W.Z."/>
            <person name="Meulia T."/>
            <person name="Sideli G.M."/>
            <person name="Gradziel T.M."/>
            <person name="Fresnedo-Ramirez J."/>
        </authorList>
    </citation>
    <scope>NUCLEOTIDE SEQUENCE [LARGE SCALE GENOMIC DNA]</scope>
    <source>
        <strain evidence="1">Clone GOH B32 T37-40</strain>
    </source>
</reference>
<dbReference type="AlphaFoldDB" id="A0AAD4WHI8"/>
<dbReference type="EMBL" id="JAJFAZ020000002">
    <property type="protein sequence ID" value="KAI5343640.1"/>
    <property type="molecule type" value="Genomic_DNA"/>
</dbReference>
<proteinExistence type="predicted"/>